<dbReference type="Gene3D" id="3.30.420.10">
    <property type="entry name" value="Ribonuclease H-like superfamily/Ribonuclease H"/>
    <property type="match status" value="1"/>
</dbReference>
<dbReference type="GO" id="GO:0008233">
    <property type="term" value="F:peptidase activity"/>
    <property type="evidence" value="ECO:0007669"/>
    <property type="project" value="UniProtKB-KW"/>
</dbReference>
<dbReference type="ExpressionAtlas" id="A0A2K3PKF3">
    <property type="expression patterns" value="baseline"/>
</dbReference>
<evidence type="ECO:0000256" key="3">
    <source>
        <dbReference type="ARBA" id="ARBA00022695"/>
    </source>
</evidence>
<dbReference type="PANTHER" id="PTHR37984">
    <property type="entry name" value="PROTEIN CBG26694"/>
    <property type="match status" value="1"/>
</dbReference>
<dbReference type="GO" id="GO:0004519">
    <property type="term" value="F:endonuclease activity"/>
    <property type="evidence" value="ECO:0007669"/>
    <property type="project" value="UniProtKB-KW"/>
</dbReference>
<dbReference type="PROSITE" id="PS50994">
    <property type="entry name" value="INTEGRASE"/>
    <property type="match status" value="1"/>
</dbReference>
<evidence type="ECO:0000256" key="9">
    <source>
        <dbReference type="SAM" id="Coils"/>
    </source>
</evidence>
<dbReference type="InterPro" id="IPR012337">
    <property type="entry name" value="RNaseH-like_sf"/>
</dbReference>
<dbReference type="Pfam" id="PF03732">
    <property type="entry name" value="Retrotrans_gag"/>
    <property type="match status" value="1"/>
</dbReference>
<keyword evidence="9" id="KW-0175">Coiled coil</keyword>
<keyword evidence="8" id="KW-0511">Multifunctional enzyme</keyword>
<keyword evidence="5" id="KW-0255">Endonuclease</keyword>
<dbReference type="Gene3D" id="3.30.70.270">
    <property type="match status" value="2"/>
</dbReference>
<dbReference type="Gene3D" id="2.40.50.40">
    <property type="match status" value="1"/>
</dbReference>
<dbReference type="FunFam" id="3.10.10.10:FF:000007">
    <property type="entry name" value="Retrovirus-related Pol polyprotein from transposon 17.6-like Protein"/>
    <property type="match status" value="1"/>
</dbReference>
<evidence type="ECO:0000256" key="8">
    <source>
        <dbReference type="ARBA" id="ARBA00023268"/>
    </source>
</evidence>
<feature type="non-terminal residue" evidence="14">
    <location>
        <position position="1583"/>
    </location>
</feature>
<dbReference type="InterPro" id="IPR005162">
    <property type="entry name" value="Retrotrans_gag_dom"/>
</dbReference>
<evidence type="ECO:0000259" key="13">
    <source>
        <dbReference type="PROSITE" id="PS50994"/>
    </source>
</evidence>
<dbReference type="InterPro" id="IPR036397">
    <property type="entry name" value="RNaseH_sf"/>
</dbReference>
<dbReference type="Gene3D" id="3.10.20.370">
    <property type="match status" value="1"/>
</dbReference>
<keyword evidence="1" id="KW-0645">Protease</keyword>
<reference evidence="14 15" key="1">
    <citation type="journal article" date="2014" name="Am. J. Bot.">
        <title>Genome assembly and annotation for red clover (Trifolium pratense; Fabaceae).</title>
        <authorList>
            <person name="Istvanek J."/>
            <person name="Jaros M."/>
            <person name="Krenek A."/>
            <person name="Repkova J."/>
        </authorList>
    </citation>
    <scope>NUCLEOTIDE SEQUENCE [LARGE SCALE GENOMIC DNA]</scope>
    <source>
        <strain evidence="15">cv. Tatra</strain>
        <tissue evidence="14">Young leaves</tissue>
    </source>
</reference>
<organism evidence="14 15">
    <name type="scientific">Trifolium pratense</name>
    <name type="common">Red clover</name>
    <dbReference type="NCBI Taxonomy" id="57577"/>
    <lineage>
        <taxon>Eukaryota</taxon>
        <taxon>Viridiplantae</taxon>
        <taxon>Streptophyta</taxon>
        <taxon>Embryophyta</taxon>
        <taxon>Tracheophyta</taxon>
        <taxon>Spermatophyta</taxon>
        <taxon>Magnoliopsida</taxon>
        <taxon>eudicotyledons</taxon>
        <taxon>Gunneridae</taxon>
        <taxon>Pentapetalae</taxon>
        <taxon>rosids</taxon>
        <taxon>fabids</taxon>
        <taxon>Fabales</taxon>
        <taxon>Fabaceae</taxon>
        <taxon>Papilionoideae</taxon>
        <taxon>50 kb inversion clade</taxon>
        <taxon>NPAAA clade</taxon>
        <taxon>Hologalegina</taxon>
        <taxon>IRL clade</taxon>
        <taxon>Trifolieae</taxon>
        <taxon>Trifolium</taxon>
    </lineage>
</organism>
<name>A0A2K3PKF3_TRIPR</name>
<dbReference type="InterPro" id="IPR050951">
    <property type="entry name" value="Retrovirus_Pol_polyprotein"/>
</dbReference>
<dbReference type="CDD" id="cd09274">
    <property type="entry name" value="RNase_HI_RT_Ty3"/>
    <property type="match status" value="1"/>
</dbReference>
<feature type="compositionally biased region" description="Low complexity" evidence="10">
    <location>
        <begin position="299"/>
        <end position="311"/>
    </location>
</feature>
<dbReference type="Pfam" id="PF17921">
    <property type="entry name" value="Integrase_H2C2"/>
    <property type="match status" value="1"/>
</dbReference>
<dbReference type="SMART" id="SM00298">
    <property type="entry name" value="CHROMO"/>
    <property type="match status" value="1"/>
</dbReference>
<keyword evidence="6" id="KW-0378">Hydrolase</keyword>
<sequence length="1583" mass="180767">MPPKKVTLPAFKEMEARVEALEKNFAGMQSTLADVQNTVKTNHTDLIAMLEKCLGKSLTEDGGSASATGQNSAARSGVTEPKTQQIPIINLHGDAMTEFRQSAKKVELPAFNGEDPAGWISRAEVYFRVQGTTPEVKVNLAQLCMEGSTIHFFNSLVGEEENLTWDRLKESLLERYGGHGEGDVYEQLTELKQEGTVEEYITEFEYLIAQIPKLPEKQFRGYFIHGLKTEIRGKVRSLAAMGEMNRTKLLQITRAVEKEVRGGNGSKHNHGSRFGSGSHRSGSYGPNRNRSDWVMVRRGASNNGGANSGSGEFKGQLAQGETRRNGPRDRGFKHLTYGELMNRRQKGLCFTCGGPFHPRHQCPEKHLRLLVVDDEESEDDEERILAVEVNEEEEEKGEMSILNLHHIAHETNNTTKFQGSIHGVEVLILVDSGATHNFISQKLVHQMDWPIEPTAQMNVKLGNGVQIATQGRCKELEVYIGDFKIKPDVHLFELGGIDIVLGIEWLKTLGDTIINWKQQTMSFWAFGKWVTLKNKGGCKRSNVALQSILGKPKPKKKGLMWEIEGVEPKVVRELIKSESPHLELEEVLGKYADFFRTTCESALSESQHQELEVVLGEYASVFQTPSSLPPRREKEHAINLIEGHGAVSVRPYRYPHHHKNEIEKQVKEMLQAGIIRHSTSSFSSPVILVKKKDGTWRMCIDYRALNKVTIPDKFPIPIIEELLDELHGAKFFTKLDLKSGYHQVRVKESDIEKTAFRTHEGHYEFLVMPFGLMNAPSTFQSLMNDVFRPLLRRHVLVFFDDILIYSKDWKSHMKHLKEVLELLAAHSLVANRKKCNFAQNSVEYLGHLITGEGVAVDPNKVISVLQWPQPKNVKGVRGFLGLTGYYRKFIRDYGKIAKPFTELTKKDSFKWNEKAREAFEVLKQKLTTAPVLAFPDFSKSFVIECDASGTGLGAILMQDKKPVAYFSKALGVRNLAKSAYEKELMAVVLAIQHWRPYLLGRKFVVSTDQKSLKQLMQQKIVTAEQQNWAAKLMGYDFDIIYKQGKLNKGADALSRIHDGAEFAVLNSVVKWAQEEQIKEEILKDEKLQKIITELQQDPMSWPGYSYKQGVLFYEDRLVISKTSTLIPTLLEEFHATPQGGHSGFYKTYRRMAANVYWIGMKSAIQEFVRQCDICQRQKYMASSPGGLLQPLPIPEHIWEDISMDFITGLPKSKQFEAILVVVDRLSKYSHFIPLKHPYTAKSVAEVFCKEIVKLHGIPVSIVSDRDPIFMSSFWREMFRMQGTKLKMSTAYHPETDGQTEVVNRCLETYLRCFIADQPKNWISWIHWAEYWFNTTFHASTEKTPFEIVYGRPPPTLVKWVQGETRVASVEKDLLDRDEALKQLKTQLLKAQERMKNLADKKRVDRNFVCGEWVFVKLRAHRQHSVVTRVNAKLAAKYYVFHVSLLKKAVGNYQEDEELPDLMEESIDMYEPEAVLATRKIKQNGEESKQLLIHWKGKNVEEATWEDELMIRSQFPKFDLEDKVDIEGGSIVRTQINEEMPREPVIHQGIGGPRPWLVYSRRKGVREAQHLTVHNIRSRRDREE</sequence>
<feature type="region of interest" description="Disordered" evidence="10">
    <location>
        <begin position="260"/>
        <end position="332"/>
    </location>
</feature>
<keyword evidence="4" id="KW-0540">Nuclease</keyword>
<evidence type="ECO:0000256" key="7">
    <source>
        <dbReference type="ARBA" id="ARBA00022918"/>
    </source>
</evidence>
<dbReference type="SUPFAM" id="SSF53098">
    <property type="entry name" value="Ribonuclease H-like"/>
    <property type="match status" value="1"/>
</dbReference>
<evidence type="ECO:0000256" key="1">
    <source>
        <dbReference type="ARBA" id="ARBA00022670"/>
    </source>
</evidence>
<dbReference type="CDD" id="cd01647">
    <property type="entry name" value="RT_LTR"/>
    <property type="match status" value="1"/>
</dbReference>
<dbReference type="InterPro" id="IPR041577">
    <property type="entry name" value="RT_RNaseH_2"/>
</dbReference>
<proteinExistence type="predicted"/>
<dbReference type="Pfam" id="PF08284">
    <property type="entry name" value="RVP_2"/>
    <property type="match status" value="1"/>
</dbReference>
<dbReference type="GO" id="GO:0003676">
    <property type="term" value="F:nucleic acid binding"/>
    <property type="evidence" value="ECO:0007669"/>
    <property type="project" value="InterPro"/>
</dbReference>
<dbReference type="Pfam" id="PF00078">
    <property type="entry name" value="RVT_1"/>
    <property type="match status" value="1"/>
</dbReference>
<protein>
    <submittedName>
        <fullName evidence="14">Retrotransposon-related protein</fullName>
    </submittedName>
</protein>
<gene>
    <name evidence="14" type="ORF">L195_g012471</name>
</gene>
<dbReference type="Pfam" id="PF00385">
    <property type="entry name" value="Chromo"/>
    <property type="match status" value="1"/>
</dbReference>
<evidence type="ECO:0000256" key="4">
    <source>
        <dbReference type="ARBA" id="ARBA00022722"/>
    </source>
</evidence>
<dbReference type="PROSITE" id="PS50878">
    <property type="entry name" value="RT_POL"/>
    <property type="match status" value="1"/>
</dbReference>
<evidence type="ECO:0000256" key="5">
    <source>
        <dbReference type="ARBA" id="ARBA00022759"/>
    </source>
</evidence>
<dbReference type="InterPro" id="IPR023780">
    <property type="entry name" value="Chromo_domain"/>
</dbReference>
<reference evidence="14 15" key="2">
    <citation type="journal article" date="2017" name="Front. Plant Sci.">
        <title>Gene Classification and Mining of Molecular Markers Useful in Red Clover (Trifolium pratense) Breeding.</title>
        <authorList>
            <person name="Istvanek J."/>
            <person name="Dluhosova J."/>
            <person name="Dluhos P."/>
            <person name="Patkova L."/>
            <person name="Nedelnik J."/>
            <person name="Repkova J."/>
        </authorList>
    </citation>
    <scope>NUCLEOTIDE SEQUENCE [LARGE SCALE GENOMIC DNA]</scope>
    <source>
        <strain evidence="15">cv. Tatra</strain>
        <tissue evidence="14">Young leaves</tissue>
    </source>
</reference>
<dbReference type="Gene3D" id="1.10.340.70">
    <property type="match status" value="1"/>
</dbReference>
<dbReference type="InterPro" id="IPR043502">
    <property type="entry name" value="DNA/RNA_pol_sf"/>
</dbReference>
<evidence type="ECO:0000256" key="6">
    <source>
        <dbReference type="ARBA" id="ARBA00022801"/>
    </source>
</evidence>
<keyword evidence="2" id="KW-0808">Transferase</keyword>
<evidence type="ECO:0000313" key="14">
    <source>
        <dbReference type="EMBL" id="PNY15768.1"/>
    </source>
</evidence>
<dbReference type="InterPro" id="IPR043128">
    <property type="entry name" value="Rev_trsase/Diguanyl_cyclase"/>
</dbReference>
<accession>A0A2K3PKF3</accession>
<dbReference type="Pfam" id="PF17919">
    <property type="entry name" value="RT_RNaseH_2"/>
    <property type="match status" value="1"/>
</dbReference>
<keyword evidence="7" id="KW-0695">RNA-directed DNA polymerase</keyword>
<dbReference type="InterPro" id="IPR016197">
    <property type="entry name" value="Chromo-like_dom_sf"/>
</dbReference>
<dbReference type="InterPro" id="IPR001584">
    <property type="entry name" value="Integrase_cat-core"/>
</dbReference>
<dbReference type="CDD" id="cd00303">
    <property type="entry name" value="retropepsin_like"/>
    <property type="match status" value="1"/>
</dbReference>
<dbReference type="InterPro" id="IPR041588">
    <property type="entry name" value="Integrase_H2C2"/>
</dbReference>
<dbReference type="InterPro" id="IPR021109">
    <property type="entry name" value="Peptidase_aspartic_dom_sf"/>
</dbReference>
<dbReference type="FunFam" id="3.30.420.10:FF:000219">
    <property type="entry name" value="Putative retroelement"/>
    <property type="match status" value="1"/>
</dbReference>
<dbReference type="PANTHER" id="PTHR37984:SF5">
    <property type="entry name" value="PROTEIN NYNRIN-LIKE"/>
    <property type="match status" value="1"/>
</dbReference>
<dbReference type="EMBL" id="ASHM01007954">
    <property type="protein sequence ID" value="PNY15768.1"/>
    <property type="molecule type" value="Genomic_DNA"/>
</dbReference>
<dbReference type="InterPro" id="IPR000953">
    <property type="entry name" value="Chromo/chromo_shadow_dom"/>
</dbReference>
<dbReference type="Gene3D" id="2.40.70.10">
    <property type="entry name" value="Acid Proteases"/>
    <property type="match status" value="1"/>
</dbReference>
<dbReference type="SUPFAM" id="SSF54160">
    <property type="entry name" value="Chromo domain-like"/>
    <property type="match status" value="1"/>
</dbReference>
<feature type="domain" description="Chromo" evidence="11">
    <location>
        <begin position="1469"/>
        <end position="1516"/>
    </location>
</feature>
<dbReference type="GO" id="GO:0015074">
    <property type="term" value="P:DNA integration"/>
    <property type="evidence" value="ECO:0007669"/>
    <property type="project" value="InterPro"/>
</dbReference>
<dbReference type="PROSITE" id="PS50013">
    <property type="entry name" value="CHROMO_2"/>
    <property type="match status" value="1"/>
</dbReference>
<evidence type="ECO:0000256" key="10">
    <source>
        <dbReference type="SAM" id="MobiDB-lite"/>
    </source>
</evidence>
<dbReference type="Gene3D" id="3.10.10.10">
    <property type="entry name" value="HIV Type 1 Reverse Transcriptase, subunit A, domain 1"/>
    <property type="match status" value="1"/>
</dbReference>
<evidence type="ECO:0000259" key="12">
    <source>
        <dbReference type="PROSITE" id="PS50878"/>
    </source>
</evidence>
<feature type="domain" description="Reverse transcriptase" evidence="12">
    <location>
        <begin position="670"/>
        <end position="849"/>
    </location>
</feature>
<evidence type="ECO:0000313" key="15">
    <source>
        <dbReference type="Proteomes" id="UP000236291"/>
    </source>
</evidence>
<feature type="domain" description="Integrase catalytic" evidence="13">
    <location>
        <begin position="1188"/>
        <end position="1352"/>
    </location>
</feature>
<dbReference type="InterPro" id="IPR000477">
    <property type="entry name" value="RT_dom"/>
</dbReference>
<dbReference type="GO" id="GO:0003964">
    <property type="term" value="F:RNA-directed DNA polymerase activity"/>
    <property type="evidence" value="ECO:0007669"/>
    <property type="project" value="UniProtKB-KW"/>
</dbReference>
<dbReference type="SUPFAM" id="SSF50630">
    <property type="entry name" value="Acid proteases"/>
    <property type="match status" value="1"/>
</dbReference>
<dbReference type="Proteomes" id="UP000236291">
    <property type="component" value="Unassembled WGS sequence"/>
</dbReference>
<dbReference type="FunFam" id="3.30.70.270:FF:000020">
    <property type="entry name" value="Transposon Tf2-6 polyprotein-like Protein"/>
    <property type="match status" value="1"/>
</dbReference>
<feature type="compositionally biased region" description="Basic and acidic residues" evidence="10">
    <location>
        <begin position="321"/>
        <end position="332"/>
    </location>
</feature>
<dbReference type="GO" id="GO:0006508">
    <property type="term" value="P:proteolysis"/>
    <property type="evidence" value="ECO:0007669"/>
    <property type="project" value="UniProtKB-KW"/>
</dbReference>
<feature type="region of interest" description="Disordered" evidence="10">
    <location>
        <begin position="59"/>
        <end position="82"/>
    </location>
</feature>
<dbReference type="SUPFAM" id="SSF56672">
    <property type="entry name" value="DNA/RNA polymerases"/>
    <property type="match status" value="1"/>
</dbReference>
<comment type="caution">
    <text evidence="14">The sequence shown here is derived from an EMBL/GenBank/DDBJ whole genome shotgun (WGS) entry which is preliminary data.</text>
</comment>
<feature type="coiled-coil region" evidence="9">
    <location>
        <begin position="11"/>
        <end position="38"/>
    </location>
</feature>
<feature type="compositionally biased region" description="Low complexity" evidence="10">
    <location>
        <begin position="272"/>
        <end position="285"/>
    </location>
</feature>
<evidence type="ECO:0000259" key="11">
    <source>
        <dbReference type="PROSITE" id="PS50013"/>
    </source>
</evidence>
<feature type="compositionally biased region" description="Polar residues" evidence="10">
    <location>
        <begin position="65"/>
        <end position="74"/>
    </location>
</feature>
<keyword evidence="3" id="KW-0548">Nucleotidyltransferase</keyword>
<evidence type="ECO:0000256" key="2">
    <source>
        <dbReference type="ARBA" id="ARBA00022679"/>
    </source>
</evidence>